<dbReference type="GO" id="GO:0046872">
    <property type="term" value="F:metal ion binding"/>
    <property type="evidence" value="ECO:0007669"/>
    <property type="project" value="UniProtKB-KW"/>
</dbReference>
<keyword evidence="7" id="KW-1185">Reference proteome</keyword>
<dbReference type="CDD" id="cd00056">
    <property type="entry name" value="ENDO3c"/>
    <property type="match status" value="1"/>
</dbReference>
<dbReference type="Proteomes" id="UP000029050">
    <property type="component" value="Unassembled WGS sequence"/>
</dbReference>
<evidence type="ECO:0000256" key="1">
    <source>
        <dbReference type="ARBA" id="ARBA00022485"/>
    </source>
</evidence>
<keyword evidence="1" id="KW-0004">4Fe-4S</keyword>
<feature type="domain" description="HhH-GPD" evidence="5">
    <location>
        <begin position="46"/>
        <end position="207"/>
    </location>
</feature>
<dbReference type="PIRSF" id="PIRSF001435">
    <property type="entry name" value="Nth"/>
    <property type="match status" value="1"/>
</dbReference>
<evidence type="ECO:0000256" key="3">
    <source>
        <dbReference type="ARBA" id="ARBA00023004"/>
    </source>
</evidence>
<evidence type="ECO:0000259" key="5">
    <source>
        <dbReference type="SMART" id="SM00478"/>
    </source>
</evidence>
<keyword evidence="4" id="KW-0411">Iron-sulfur</keyword>
<dbReference type="SMART" id="SM00478">
    <property type="entry name" value="ENDO3c"/>
    <property type="match status" value="1"/>
</dbReference>
<dbReference type="Gene3D" id="1.10.340.30">
    <property type="entry name" value="Hypothetical protein, domain 2"/>
    <property type="match status" value="1"/>
</dbReference>
<dbReference type="AlphaFoldDB" id="A0A087CE49"/>
<gene>
    <name evidence="6" type="ORF">BPSY_1958</name>
</gene>
<dbReference type="STRING" id="218140.BPSY_1958"/>
<keyword evidence="3" id="KW-0408">Iron</keyword>
<dbReference type="SUPFAM" id="SSF48150">
    <property type="entry name" value="DNA-glycosylase"/>
    <property type="match status" value="1"/>
</dbReference>
<dbReference type="InterPro" id="IPR011257">
    <property type="entry name" value="DNA_glycosylase"/>
</dbReference>
<dbReference type="Pfam" id="PF00730">
    <property type="entry name" value="HhH-GPD"/>
    <property type="match status" value="1"/>
</dbReference>
<dbReference type="GO" id="GO:0003824">
    <property type="term" value="F:catalytic activity"/>
    <property type="evidence" value="ECO:0007669"/>
    <property type="project" value="InterPro"/>
</dbReference>
<dbReference type="EMBL" id="JGZI01000010">
    <property type="protein sequence ID" value="KFI81549.1"/>
    <property type="molecule type" value="Genomic_DNA"/>
</dbReference>
<comment type="caution">
    <text evidence="6">The sequence shown here is derived from an EMBL/GenBank/DDBJ whole genome shotgun (WGS) entry which is preliminary data.</text>
</comment>
<dbReference type="GO" id="GO:0006284">
    <property type="term" value="P:base-excision repair"/>
    <property type="evidence" value="ECO:0007669"/>
    <property type="project" value="InterPro"/>
</dbReference>
<dbReference type="OrthoDB" id="9802365at2"/>
<reference evidence="6" key="1">
    <citation type="submission" date="2014-03" db="EMBL/GenBank/DDBJ databases">
        <title>Genomics of Bifidobacteria.</title>
        <authorList>
            <person name="Ventura M."/>
            <person name="Milani C."/>
            <person name="Lugli G.A."/>
        </authorList>
    </citation>
    <scope>NUCLEOTIDE SEQUENCE [LARGE SCALE GENOMIC DNA]</scope>
    <source>
        <strain evidence="6">LMG 21775</strain>
    </source>
</reference>
<organism evidence="6 7">
    <name type="scientific">Bifidobacterium psychraerophilum</name>
    <dbReference type="NCBI Taxonomy" id="218140"/>
    <lineage>
        <taxon>Bacteria</taxon>
        <taxon>Bacillati</taxon>
        <taxon>Actinomycetota</taxon>
        <taxon>Actinomycetes</taxon>
        <taxon>Bifidobacteriales</taxon>
        <taxon>Bifidobacteriaceae</taxon>
        <taxon>Bifidobacterium</taxon>
    </lineage>
</organism>
<keyword evidence="2" id="KW-0479">Metal-binding</keyword>
<dbReference type="GO" id="GO:0051539">
    <property type="term" value="F:4 iron, 4 sulfur cluster binding"/>
    <property type="evidence" value="ECO:0007669"/>
    <property type="project" value="UniProtKB-KW"/>
</dbReference>
<evidence type="ECO:0000256" key="2">
    <source>
        <dbReference type="ARBA" id="ARBA00022723"/>
    </source>
</evidence>
<name>A0A087CE49_9BIFI</name>
<dbReference type="eggNOG" id="COG2231">
    <property type="taxonomic scope" value="Bacteria"/>
</dbReference>
<evidence type="ECO:0000313" key="7">
    <source>
        <dbReference type="Proteomes" id="UP000029050"/>
    </source>
</evidence>
<dbReference type="PANTHER" id="PTHR10359">
    <property type="entry name" value="A/G-SPECIFIC ADENINE GLYCOSYLASE/ENDONUCLEASE III"/>
    <property type="match status" value="1"/>
</dbReference>
<proteinExistence type="predicted"/>
<dbReference type="RefSeq" id="WP_033497410.1">
    <property type="nucleotide sequence ID" value="NZ_JGZI01000010.1"/>
</dbReference>
<evidence type="ECO:0000256" key="4">
    <source>
        <dbReference type="ARBA" id="ARBA00023014"/>
    </source>
</evidence>
<evidence type="ECO:0000313" key="6">
    <source>
        <dbReference type="EMBL" id="KFI81549.1"/>
    </source>
</evidence>
<dbReference type="InterPro" id="IPR003265">
    <property type="entry name" value="HhH-GPD_domain"/>
</dbReference>
<dbReference type="PANTHER" id="PTHR10359:SF19">
    <property type="entry name" value="DNA REPAIR GLYCOSYLASE MJ1434-RELATED"/>
    <property type="match status" value="1"/>
</dbReference>
<protein>
    <submittedName>
        <fullName evidence="6">HhH-GPD family protein</fullName>
    </submittedName>
</protein>
<sequence>MSVIAKHVPGEEISIRDVFSIMLEAMGPSHWWPAESRFEIMVGAVLTQNTAWGNVARSLDALKQARVLEPDTMLSLDPGDLQELIRPSGFQKNKSRALHDLCAWYGDRCGFRPEGAEGIEDEELRSELLSVFGVGGETADDLLLYVFDREAFIADTYARRLFGFLGQDVPKGYEAFRNRMLPEVRSYAFTVVELQEFHGLIDQYGKSHRSPETMKDSFLGSYAARFGVISG</sequence>
<accession>A0A087CE49</accession>